<evidence type="ECO:0000313" key="3">
    <source>
        <dbReference type="Proteomes" id="UP001500920"/>
    </source>
</evidence>
<dbReference type="PANTHER" id="PTHR12526:SF630">
    <property type="entry name" value="GLYCOSYLTRANSFERASE"/>
    <property type="match status" value="1"/>
</dbReference>
<comment type="caution">
    <text evidence="2">The sequence shown here is derived from an EMBL/GenBank/DDBJ whole genome shotgun (WGS) entry which is preliminary data.</text>
</comment>
<name>A0ABP7F4M5_9STAP</name>
<dbReference type="InterPro" id="IPR001296">
    <property type="entry name" value="Glyco_trans_1"/>
</dbReference>
<accession>A0ABP7F4M5</accession>
<evidence type="ECO:0000313" key="2">
    <source>
        <dbReference type="EMBL" id="GAA3731199.1"/>
    </source>
</evidence>
<feature type="domain" description="Glycosyl transferase family 1" evidence="1">
    <location>
        <begin position="25"/>
        <end position="173"/>
    </location>
</feature>
<reference evidence="3" key="1">
    <citation type="journal article" date="2019" name="Int. J. Syst. Evol. Microbiol.">
        <title>The Global Catalogue of Microorganisms (GCM) 10K type strain sequencing project: providing services to taxonomists for standard genome sequencing and annotation.</title>
        <authorList>
            <consortium name="The Broad Institute Genomics Platform"/>
            <consortium name="The Broad Institute Genome Sequencing Center for Infectious Disease"/>
            <person name="Wu L."/>
            <person name="Ma J."/>
        </authorList>
    </citation>
    <scope>NUCLEOTIDE SEQUENCE [LARGE SCALE GENOMIC DNA]</scope>
    <source>
        <strain evidence="3">JCM 16981</strain>
    </source>
</reference>
<gene>
    <name evidence="2" type="ORF">GCM10022378_19320</name>
</gene>
<organism evidence="2 3">
    <name type="scientific">Salinicoccus jeotgali</name>
    <dbReference type="NCBI Taxonomy" id="381634"/>
    <lineage>
        <taxon>Bacteria</taxon>
        <taxon>Bacillati</taxon>
        <taxon>Bacillota</taxon>
        <taxon>Bacilli</taxon>
        <taxon>Bacillales</taxon>
        <taxon>Staphylococcaceae</taxon>
        <taxon>Salinicoccus</taxon>
    </lineage>
</organism>
<proteinExistence type="predicted"/>
<dbReference type="EMBL" id="BAABCK010000066">
    <property type="protein sequence ID" value="GAA3731199.1"/>
    <property type="molecule type" value="Genomic_DNA"/>
</dbReference>
<dbReference type="PANTHER" id="PTHR12526">
    <property type="entry name" value="GLYCOSYLTRANSFERASE"/>
    <property type="match status" value="1"/>
</dbReference>
<evidence type="ECO:0000259" key="1">
    <source>
        <dbReference type="Pfam" id="PF00534"/>
    </source>
</evidence>
<sequence length="197" mass="22265">MMDISDEKFSVIPHFLTPSKTVRGKVKEQFVYIGRFSAQKQLDHLVRAFKIFKDAGYEERLVLYGMDEGNQLASLKKLIAELELTDHVDIHGFTNNPKKVFAESKASLLTSKLEGFGLTVMESIDAGCPVISYDVRYGPREIIDEGKTGYLVEPQNIEAFAESMMKISDNGLESVEISDRLHKETAVENYRRLLGQL</sequence>
<dbReference type="Gene3D" id="3.40.50.2000">
    <property type="entry name" value="Glycogen Phosphorylase B"/>
    <property type="match status" value="1"/>
</dbReference>
<dbReference type="Pfam" id="PF00534">
    <property type="entry name" value="Glycos_transf_1"/>
    <property type="match status" value="1"/>
</dbReference>
<keyword evidence="3" id="KW-1185">Reference proteome</keyword>
<protein>
    <recommendedName>
        <fullName evidence="1">Glycosyl transferase family 1 domain-containing protein</fullName>
    </recommendedName>
</protein>
<dbReference type="Proteomes" id="UP001500920">
    <property type="component" value="Unassembled WGS sequence"/>
</dbReference>
<dbReference type="SUPFAM" id="SSF53756">
    <property type="entry name" value="UDP-Glycosyltransferase/glycogen phosphorylase"/>
    <property type="match status" value="1"/>
</dbReference>